<dbReference type="NCBIfam" id="TIGR03599">
    <property type="entry name" value="YloV"/>
    <property type="match status" value="1"/>
</dbReference>
<dbReference type="GO" id="GO:0004371">
    <property type="term" value="F:glycerone kinase activity"/>
    <property type="evidence" value="ECO:0007669"/>
    <property type="project" value="InterPro"/>
</dbReference>
<proteinExistence type="predicted"/>
<name>A0A6J6Z0Y2_9ZZZZ</name>
<accession>A0A6J6Z0Y2</accession>
<dbReference type="InterPro" id="IPR033470">
    <property type="entry name" value="FakA-like_C"/>
</dbReference>
<sequence>MPETRACLDVDALRAVFATFAGGLAEHRAGINRLNVYPVPDGDTGTNMSLTLTSVMAEVERAGPGTMAELCDALAHGSLMGARGNSGVILSQIIRGMCEVIRAQPVVDAALLARSLDAAAVAAYGAVMRPVEGTILTVIREIAGAAVRAADSGADLLGIATEAVRQGRETLASTPDLLAVLRDAGVVDAGGAGLLLFFDALLTVIDGRPMPEADPTGTDDLPLVTSSNAGDIASLRYEVMYFLHADDSAVAEFKDAWMRIGDSIVVVGGNGLYNCHIHTHDIGAAIEVGIVAGRPSKIRVTDLLDEVEERAWVRDAAAAAPATLAERVTTGVVAVGVGAGVIALFRSLGVHEIVTGGQSMNPSTAELLEAVEGCPADGVVILPNNKNIIPVALQVGAHTTKTVSVVPTRNVAEALASLVDYDPEATVDENATAMARAAAAVVAGEVTQAVRDANSAAGPVHAGDYLGIDSEGIAVISQSVTGASVGLLARLVDGDHEIVTIITGLDATAEQTAEIEAWLEGEHPDVDVEVHHGGQPLYPYYFGVE</sequence>
<dbReference type="EMBL" id="CAFABA010000007">
    <property type="protein sequence ID" value="CAB4815402.1"/>
    <property type="molecule type" value="Genomic_DNA"/>
</dbReference>
<dbReference type="PROSITE" id="PS51480">
    <property type="entry name" value="DHAL"/>
    <property type="match status" value="1"/>
</dbReference>
<dbReference type="InterPro" id="IPR048394">
    <property type="entry name" value="FakA-like_M"/>
</dbReference>
<evidence type="ECO:0000313" key="2">
    <source>
        <dbReference type="EMBL" id="CAB4815402.1"/>
    </source>
</evidence>
<dbReference type="InterPro" id="IPR004007">
    <property type="entry name" value="DhaL_dom"/>
</dbReference>
<dbReference type="GO" id="GO:0006071">
    <property type="term" value="P:glycerol metabolic process"/>
    <property type="evidence" value="ECO:0007669"/>
    <property type="project" value="InterPro"/>
</dbReference>
<dbReference type="Pfam" id="PF02734">
    <property type="entry name" value="Dak2"/>
    <property type="match status" value="1"/>
</dbReference>
<dbReference type="PANTHER" id="PTHR33434:SF4">
    <property type="entry name" value="PHOSPHATASE PROTEIN"/>
    <property type="match status" value="1"/>
</dbReference>
<gene>
    <name evidence="2" type="ORF">UFOPK3139_00314</name>
</gene>
<feature type="domain" description="DhaL" evidence="1">
    <location>
        <begin position="11"/>
        <end position="203"/>
    </location>
</feature>
<dbReference type="Gene3D" id="1.25.40.340">
    <property type="match status" value="1"/>
</dbReference>
<dbReference type="PANTHER" id="PTHR33434">
    <property type="entry name" value="DEGV DOMAIN-CONTAINING PROTEIN DR_1986-RELATED"/>
    <property type="match status" value="1"/>
</dbReference>
<dbReference type="InterPro" id="IPR019986">
    <property type="entry name" value="YloV-like"/>
</dbReference>
<dbReference type="Pfam" id="PF13684">
    <property type="entry name" value="FakA-like_C"/>
    <property type="match status" value="1"/>
</dbReference>
<reference evidence="2" key="1">
    <citation type="submission" date="2020-05" db="EMBL/GenBank/DDBJ databases">
        <authorList>
            <person name="Chiriac C."/>
            <person name="Salcher M."/>
            <person name="Ghai R."/>
            <person name="Kavagutti S V."/>
        </authorList>
    </citation>
    <scope>NUCLEOTIDE SEQUENCE</scope>
</reference>
<protein>
    <submittedName>
        <fullName evidence="2">Unannotated protein</fullName>
    </submittedName>
</protein>
<dbReference type="InterPro" id="IPR050270">
    <property type="entry name" value="DegV_domain_contain"/>
</dbReference>
<dbReference type="AlphaFoldDB" id="A0A6J6Z0Y2"/>
<dbReference type="SMART" id="SM01120">
    <property type="entry name" value="Dak2"/>
    <property type="match status" value="1"/>
</dbReference>
<evidence type="ECO:0000259" key="1">
    <source>
        <dbReference type="PROSITE" id="PS51480"/>
    </source>
</evidence>
<dbReference type="Pfam" id="PF21645">
    <property type="entry name" value="FakA-like_M"/>
    <property type="match status" value="1"/>
</dbReference>
<dbReference type="InterPro" id="IPR036117">
    <property type="entry name" value="DhaL_dom_sf"/>
</dbReference>
<dbReference type="SMART" id="SM01121">
    <property type="entry name" value="Dak1_2"/>
    <property type="match status" value="1"/>
</dbReference>
<dbReference type="SUPFAM" id="SSF101473">
    <property type="entry name" value="DhaL-like"/>
    <property type="match status" value="1"/>
</dbReference>
<organism evidence="2">
    <name type="scientific">freshwater metagenome</name>
    <dbReference type="NCBI Taxonomy" id="449393"/>
    <lineage>
        <taxon>unclassified sequences</taxon>
        <taxon>metagenomes</taxon>
        <taxon>ecological metagenomes</taxon>
    </lineage>
</organism>